<evidence type="ECO:0000313" key="9">
    <source>
        <dbReference type="EMBL" id="SFK96638.1"/>
    </source>
</evidence>
<comment type="similarity">
    <text evidence="1">Belongs to the ABC transporter superfamily.</text>
</comment>
<dbReference type="EMBL" id="FOSQ01000012">
    <property type="protein sequence ID" value="SFK96638.1"/>
    <property type="molecule type" value="Genomic_DNA"/>
</dbReference>
<keyword evidence="5 9" id="KW-0067">ATP-binding</keyword>
<dbReference type="GO" id="GO:0055052">
    <property type="term" value="C:ATP-binding cassette (ABC) transporter complex, substrate-binding subunit-containing"/>
    <property type="evidence" value="ECO:0007669"/>
    <property type="project" value="TreeGrafter"/>
</dbReference>
<evidence type="ECO:0000256" key="6">
    <source>
        <dbReference type="ARBA" id="ARBA00022967"/>
    </source>
</evidence>
<feature type="domain" description="ABC transporter" evidence="8">
    <location>
        <begin position="6"/>
        <end position="236"/>
    </location>
</feature>
<dbReference type="GO" id="GO:0140359">
    <property type="term" value="F:ABC-type transporter activity"/>
    <property type="evidence" value="ECO:0007669"/>
    <property type="project" value="UniProtKB-ARBA"/>
</dbReference>
<accession>A0A1I4DSH6</accession>
<dbReference type="GO" id="GO:0016887">
    <property type="term" value="F:ATP hydrolysis activity"/>
    <property type="evidence" value="ECO:0007669"/>
    <property type="project" value="InterPro"/>
</dbReference>
<keyword evidence="7" id="KW-0472">Membrane</keyword>
<dbReference type="InterPro" id="IPR012340">
    <property type="entry name" value="NA-bd_OB-fold"/>
</dbReference>
<evidence type="ECO:0000256" key="2">
    <source>
        <dbReference type="ARBA" id="ARBA00022448"/>
    </source>
</evidence>
<dbReference type="InterPro" id="IPR003439">
    <property type="entry name" value="ABC_transporter-like_ATP-bd"/>
</dbReference>
<dbReference type="Pfam" id="PF08402">
    <property type="entry name" value="TOBE_2"/>
    <property type="match status" value="1"/>
</dbReference>
<dbReference type="SUPFAM" id="SSF50331">
    <property type="entry name" value="MOP-like"/>
    <property type="match status" value="1"/>
</dbReference>
<dbReference type="Gene3D" id="3.40.50.300">
    <property type="entry name" value="P-loop containing nucleotide triphosphate hydrolases"/>
    <property type="match status" value="1"/>
</dbReference>
<organism evidence="9 10">
    <name type="scientific">Falsiroseomonas stagni DSM 19981</name>
    <dbReference type="NCBI Taxonomy" id="1123062"/>
    <lineage>
        <taxon>Bacteria</taxon>
        <taxon>Pseudomonadati</taxon>
        <taxon>Pseudomonadota</taxon>
        <taxon>Alphaproteobacteria</taxon>
        <taxon>Acetobacterales</taxon>
        <taxon>Roseomonadaceae</taxon>
        <taxon>Falsiroseomonas</taxon>
    </lineage>
</organism>
<dbReference type="STRING" id="1123062.SAMN02745775_112100"/>
<evidence type="ECO:0000256" key="1">
    <source>
        <dbReference type="ARBA" id="ARBA00005417"/>
    </source>
</evidence>
<dbReference type="Gene3D" id="2.40.50.140">
    <property type="entry name" value="Nucleic acid-binding proteins"/>
    <property type="match status" value="1"/>
</dbReference>
<sequence>MSAAEVTFTRVRKAFGDAVAVKGLDLSIRPGEFVSLLGPSGCGKTTTLRMLAGLEFPTSGEISIGGRVVNDVAPGKRDIAMVFQSYALYPHMTVGENIAYPLKKQGMAKAERATHVARIAAMLKLEALLDRKPRQLSGGQQQRVALGRALVRSPKVFLLDEPLSNLDAKLRAHMRAELIELHRTLGRTFVYVTHDQLEAMTMSDRIAVMEGGELRQFAPPREVYDRPANLFVAGFIGTPPMNTLPGSFADGVYTHPAITVRFAVTGAGSKVVLGVRPEDVLIGQGPYRATVRVVEPTGHETIVMLDAGGSPLTARTPAESTLNPGDVVSFALRAERLHLFDATSEARLDARAMSVEESV</sequence>
<dbReference type="SMART" id="SM00382">
    <property type="entry name" value="AAA"/>
    <property type="match status" value="1"/>
</dbReference>
<keyword evidence="3" id="KW-1003">Cell membrane</keyword>
<dbReference type="SUPFAM" id="SSF52540">
    <property type="entry name" value="P-loop containing nucleoside triphosphate hydrolases"/>
    <property type="match status" value="1"/>
</dbReference>
<dbReference type="Pfam" id="PF00005">
    <property type="entry name" value="ABC_tran"/>
    <property type="match status" value="1"/>
</dbReference>
<dbReference type="InterPro" id="IPR027417">
    <property type="entry name" value="P-loop_NTPase"/>
</dbReference>
<dbReference type="InterPro" id="IPR008995">
    <property type="entry name" value="Mo/tungstate-bd_C_term_dom"/>
</dbReference>
<dbReference type="FunFam" id="3.40.50.300:FF:000042">
    <property type="entry name" value="Maltose/maltodextrin ABC transporter, ATP-binding protein"/>
    <property type="match status" value="1"/>
</dbReference>
<dbReference type="GO" id="GO:0005524">
    <property type="term" value="F:ATP binding"/>
    <property type="evidence" value="ECO:0007669"/>
    <property type="project" value="UniProtKB-KW"/>
</dbReference>
<reference evidence="9 10" key="1">
    <citation type="submission" date="2016-10" db="EMBL/GenBank/DDBJ databases">
        <authorList>
            <person name="de Groot N.N."/>
        </authorList>
    </citation>
    <scope>NUCLEOTIDE SEQUENCE [LARGE SCALE GENOMIC DNA]</scope>
    <source>
        <strain evidence="9 10">DSM 19981</strain>
    </source>
</reference>
<dbReference type="PROSITE" id="PS50893">
    <property type="entry name" value="ABC_TRANSPORTER_2"/>
    <property type="match status" value="1"/>
</dbReference>
<gene>
    <name evidence="9" type="ORF">SAMN02745775_112100</name>
</gene>
<keyword evidence="4" id="KW-0547">Nucleotide-binding</keyword>
<protein>
    <submittedName>
        <fullName evidence="9">Multiple sugar transport system ATP-binding protein</fullName>
    </submittedName>
</protein>
<keyword evidence="2" id="KW-0813">Transport</keyword>
<dbReference type="Proteomes" id="UP000199473">
    <property type="component" value="Unassembled WGS sequence"/>
</dbReference>
<dbReference type="InterPro" id="IPR017871">
    <property type="entry name" value="ABC_transporter-like_CS"/>
</dbReference>
<evidence type="ECO:0000259" key="8">
    <source>
        <dbReference type="PROSITE" id="PS50893"/>
    </source>
</evidence>
<dbReference type="AlphaFoldDB" id="A0A1I4DSH6"/>
<evidence type="ECO:0000256" key="3">
    <source>
        <dbReference type="ARBA" id="ARBA00022475"/>
    </source>
</evidence>
<evidence type="ECO:0000256" key="5">
    <source>
        <dbReference type="ARBA" id="ARBA00022840"/>
    </source>
</evidence>
<keyword evidence="6" id="KW-1278">Translocase</keyword>
<evidence type="ECO:0000256" key="7">
    <source>
        <dbReference type="ARBA" id="ARBA00023136"/>
    </source>
</evidence>
<dbReference type="InterPro" id="IPR003593">
    <property type="entry name" value="AAA+_ATPase"/>
</dbReference>
<dbReference type="PROSITE" id="PS00211">
    <property type="entry name" value="ABC_TRANSPORTER_1"/>
    <property type="match status" value="1"/>
</dbReference>
<keyword evidence="10" id="KW-1185">Reference proteome</keyword>
<keyword evidence="9" id="KW-0762">Sugar transport</keyword>
<dbReference type="Gene3D" id="2.40.50.100">
    <property type="match status" value="1"/>
</dbReference>
<dbReference type="InterPro" id="IPR013611">
    <property type="entry name" value="Transp-assoc_OB_typ2"/>
</dbReference>
<dbReference type="OrthoDB" id="394852at2"/>
<evidence type="ECO:0000256" key="4">
    <source>
        <dbReference type="ARBA" id="ARBA00022741"/>
    </source>
</evidence>
<proteinExistence type="inferred from homology"/>
<evidence type="ECO:0000313" key="10">
    <source>
        <dbReference type="Proteomes" id="UP000199473"/>
    </source>
</evidence>
<dbReference type="RefSeq" id="WP_092962350.1">
    <property type="nucleotide sequence ID" value="NZ_FOSQ01000012.1"/>
</dbReference>
<name>A0A1I4DSH6_9PROT</name>
<dbReference type="InterPro" id="IPR047641">
    <property type="entry name" value="ABC_transpr_MalK/UgpC-like"/>
</dbReference>
<dbReference type="PANTHER" id="PTHR43875:SF15">
    <property type="entry name" value="TREHALOSE IMPORT ATP-BINDING PROTEIN SUGC"/>
    <property type="match status" value="1"/>
</dbReference>
<dbReference type="PANTHER" id="PTHR43875">
    <property type="entry name" value="MALTODEXTRIN IMPORT ATP-BINDING PROTEIN MSMX"/>
    <property type="match status" value="1"/>
</dbReference>